<dbReference type="PANTHER" id="PTHR42951">
    <property type="entry name" value="METALLO-BETA-LACTAMASE DOMAIN-CONTAINING"/>
    <property type="match status" value="1"/>
</dbReference>
<dbReference type="Gene3D" id="3.30.60.30">
    <property type="match status" value="1"/>
</dbReference>
<dbReference type="RefSeq" id="WP_179361305.1">
    <property type="nucleotide sequence ID" value="NZ_CP026993.1"/>
</dbReference>
<dbReference type="PANTHER" id="PTHR42951:SF4">
    <property type="entry name" value="ACYL-COENZYME A THIOESTERASE MBLAC2"/>
    <property type="match status" value="1"/>
</dbReference>
<dbReference type="InterPro" id="IPR002350">
    <property type="entry name" value="Kazal_dom"/>
</dbReference>
<keyword evidence="2" id="KW-0378">Hydrolase</keyword>
<dbReference type="CDD" id="cd16276">
    <property type="entry name" value="metallo-hydrolase-like_MBL-fold"/>
    <property type="match status" value="1"/>
</dbReference>
<dbReference type="KEGG" id="ncl:C5F47_02275"/>
<name>A0A7D5LZ24_9ARCH</name>
<dbReference type="Pfam" id="PF14302">
    <property type="entry name" value="DUF4377"/>
    <property type="match status" value="1"/>
</dbReference>
<organism evidence="2 3">
    <name type="scientific">Nitrosopumilus cobalaminigenes</name>
    <dbReference type="NCBI Taxonomy" id="1470066"/>
    <lineage>
        <taxon>Archaea</taxon>
        <taxon>Nitrososphaerota</taxon>
        <taxon>Nitrososphaeria</taxon>
        <taxon>Nitrosopumilales</taxon>
        <taxon>Nitrosopumilaceae</taxon>
        <taxon>Nitrosopumilus</taxon>
    </lineage>
</organism>
<reference evidence="2 3" key="1">
    <citation type="submission" date="2018-02" db="EMBL/GenBank/DDBJ databases">
        <title>Complete genome of Nitrosopumilus cobalaminigenes HCA1.</title>
        <authorList>
            <person name="Qin W."/>
            <person name="Zheng Y."/>
            <person name="Stahl D.A."/>
        </authorList>
    </citation>
    <scope>NUCLEOTIDE SEQUENCE [LARGE SCALE GENOMIC DNA]</scope>
    <source>
        <strain evidence="2 3">HCA1</strain>
    </source>
</reference>
<dbReference type="Pfam" id="PF00050">
    <property type="entry name" value="Kazal_1"/>
    <property type="match status" value="1"/>
</dbReference>
<dbReference type="EMBL" id="CP026993">
    <property type="protein sequence ID" value="QLH02472.1"/>
    <property type="molecule type" value="Genomic_DNA"/>
</dbReference>
<dbReference type="InterPro" id="IPR001279">
    <property type="entry name" value="Metallo-B-lactamas"/>
</dbReference>
<evidence type="ECO:0000313" key="3">
    <source>
        <dbReference type="Proteomes" id="UP000509771"/>
    </source>
</evidence>
<evidence type="ECO:0000259" key="1">
    <source>
        <dbReference type="PROSITE" id="PS51465"/>
    </source>
</evidence>
<dbReference type="Pfam" id="PF00753">
    <property type="entry name" value="Lactamase_B"/>
    <property type="match status" value="1"/>
</dbReference>
<dbReference type="PROSITE" id="PS51465">
    <property type="entry name" value="KAZAL_2"/>
    <property type="match status" value="1"/>
</dbReference>
<dbReference type="InterPro" id="IPR036058">
    <property type="entry name" value="Kazal_dom_sf"/>
</dbReference>
<sequence>MKLFLTIIPLIFLGIVGLQESYAEDMAVVNSSITQQELKTMVENWMNNPDENDTNQRLEIMKAYYAFKETGQKLSHDREGLVLMNQITKMVSFDMPREELDELRSQVRVELGLETPSETKILYIDSKLVDCVGVGPQKCMNVRESMDFSWKNFYDSIKGFDYVEGKSYKISVKVTDVENPPADSSSKKYELVEILDTKSYSKHIPYNNICAPGYVSLGEICVLNDRCGPGIYPGKVCVMDGVKQPYLRPYQQGNAGISANDVICTEDRQLLFKSDATPVCVKPSSMDRLEKIGWHVDIPPIACTLEYAPVCGVNEKTYGNMCALTADHVAMKNKGECKAIMHDTFGLFENTLQYASIPPIVSEEKGYVVTEIANGVFWLVGSGYQTMFLTTGEGVVVIDAPKPIGEKYLEAINEVTDEPITHMIYSHHHQDHTGAAGMIFSEDITYIAHKDAADLLVSDNDPNRPIPNMVLEGDFNTLEIGDKTIELHNIGDFHSKGNWLILLPQYEIAMLVDLFRPAESPYRAFGVTPDIDLYLETHDVLQTFDFTVLVSGHTELLATKKHVGTNQMFTQSIMDNAQIGLDSDVDSLEICVNTSISQWEGKLGNLDAFMVDHCNAMIEYLQSK</sequence>
<dbReference type="SMART" id="SM00849">
    <property type="entry name" value="Lactamase_B"/>
    <property type="match status" value="1"/>
</dbReference>
<protein>
    <submittedName>
        <fullName evidence="2">MBL fold metallo-hydrolase</fullName>
    </submittedName>
</protein>
<dbReference type="SUPFAM" id="SSF56281">
    <property type="entry name" value="Metallo-hydrolase/oxidoreductase"/>
    <property type="match status" value="1"/>
</dbReference>
<dbReference type="SMART" id="SM00280">
    <property type="entry name" value="KAZAL"/>
    <property type="match status" value="1"/>
</dbReference>
<evidence type="ECO:0000313" key="2">
    <source>
        <dbReference type="EMBL" id="QLH02472.1"/>
    </source>
</evidence>
<dbReference type="InterPro" id="IPR025485">
    <property type="entry name" value="DUF4377"/>
</dbReference>
<dbReference type="Gene3D" id="3.60.15.10">
    <property type="entry name" value="Ribonuclease Z/Hydroxyacylglutathione hydrolase-like"/>
    <property type="match status" value="1"/>
</dbReference>
<keyword evidence="3" id="KW-1185">Reference proteome</keyword>
<dbReference type="GeneID" id="56058807"/>
<feature type="domain" description="Kazal-like" evidence="1">
    <location>
        <begin position="274"/>
        <end position="339"/>
    </location>
</feature>
<accession>A0A7D5LZ24</accession>
<dbReference type="InterPro" id="IPR036866">
    <property type="entry name" value="RibonucZ/Hydroxyglut_hydro"/>
</dbReference>
<gene>
    <name evidence="2" type="ORF">C5F47_02275</name>
</gene>
<dbReference type="InterPro" id="IPR050855">
    <property type="entry name" value="NDM-1-like"/>
</dbReference>
<proteinExistence type="predicted"/>
<dbReference type="GO" id="GO:0016787">
    <property type="term" value="F:hydrolase activity"/>
    <property type="evidence" value="ECO:0007669"/>
    <property type="project" value="UniProtKB-KW"/>
</dbReference>
<dbReference type="OrthoDB" id="197151at2157"/>
<dbReference type="Proteomes" id="UP000509771">
    <property type="component" value="Chromosome"/>
</dbReference>
<dbReference type="SUPFAM" id="SSF100895">
    <property type="entry name" value="Kazal-type serine protease inhibitors"/>
    <property type="match status" value="1"/>
</dbReference>
<dbReference type="AlphaFoldDB" id="A0A7D5LZ24"/>